<evidence type="ECO:0000313" key="2">
    <source>
        <dbReference type="EMBL" id="KAL0355913.1"/>
    </source>
</evidence>
<evidence type="ECO:0000259" key="1">
    <source>
        <dbReference type="PROSITE" id="PS50878"/>
    </source>
</evidence>
<proteinExistence type="predicted"/>
<name>A0AAW2PLH0_SESRA</name>
<dbReference type="AlphaFoldDB" id="A0AAW2PLH0"/>
<protein>
    <recommendedName>
        <fullName evidence="1">Reverse transcriptase domain-containing protein</fullName>
    </recommendedName>
</protein>
<organism evidence="2">
    <name type="scientific">Sesamum radiatum</name>
    <name type="common">Black benniseed</name>
    <dbReference type="NCBI Taxonomy" id="300843"/>
    <lineage>
        <taxon>Eukaryota</taxon>
        <taxon>Viridiplantae</taxon>
        <taxon>Streptophyta</taxon>
        <taxon>Embryophyta</taxon>
        <taxon>Tracheophyta</taxon>
        <taxon>Spermatophyta</taxon>
        <taxon>Magnoliopsida</taxon>
        <taxon>eudicotyledons</taxon>
        <taxon>Gunneridae</taxon>
        <taxon>Pentapetalae</taxon>
        <taxon>asterids</taxon>
        <taxon>lamiids</taxon>
        <taxon>Lamiales</taxon>
        <taxon>Pedaliaceae</taxon>
        <taxon>Sesamum</taxon>
    </lineage>
</organism>
<dbReference type="PANTHER" id="PTHR33116:SF80">
    <property type="entry name" value="REVERSE TRANSCRIPTASE ZINC-BINDING DOMAIN-CONTAINING PROTEIN"/>
    <property type="match status" value="1"/>
</dbReference>
<reference evidence="2" key="1">
    <citation type="submission" date="2020-06" db="EMBL/GenBank/DDBJ databases">
        <authorList>
            <person name="Li T."/>
            <person name="Hu X."/>
            <person name="Zhang T."/>
            <person name="Song X."/>
            <person name="Zhang H."/>
            <person name="Dai N."/>
            <person name="Sheng W."/>
            <person name="Hou X."/>
            <person name="Wei L."/>
        </authorList>
    </citation>
    <scope>NUCLEOTIDE SEQUENCE</scope>
    <source>
        <strain evidence="2">G02</strain>
        <tissue evidence="2">Leaf</tissue>
    </source>
</reference>
<reference evidence="2" key="2">
    <citation type="journal article" date="2024" name="Plant">
        <title>Genomic evolution and insights into agronomic trait innovations of Sesamum species.</title>
        <authorList>
            <person name="Miao H."/>
            <person name="Wang L."/>
            <person name="Qu L."/>
            <person name="Liu H."/>
            <person name="Sun Y."/>
            <person name="Le M."/>
            <person name="Wang Q."/>
            <person name="Wei S."/>
            <person name="Zheng Y."/>
            <person name="Lin W."/>
            <person name="Duan Y."/>
            <person name="Cao H."/>
            <person name="Xiong S."/>
            <person name="Wang X."/>
            <person name="Wei L."/>
            <person name="Li C."/>
            <person name="Ma Q."/>
            <person name="Ju M."/>
            <person name="Zhao R."/>
            <person name="Li G."/>
            <person name="Mu C."/>
            <person name="Tian Q."/>
            <person name="Mei H."/>
            <person name="Zhang T."/>
            <person name="Gao T."/>
            <person name="Zhang H."/>
        </authorList>
    </citation>
    <scope>NUCLEOTIDE SEQUENCE</scope>
    <source>
        <strain evidence="2">G02</strain>
    </source>
</reference>
<dbReference type="SUPFAM" id="SSF56672">
    <property type="entry name" value="DNA/RNA polymerases"/>
    <property type="match status" value="1"/>
</dbReference>
<dbReference type="PROSITE" id="PS50878">
    <property type="entry name" value="RT_POL"/>
    <property type="match status" value="1"/>
</dbReference>
<dbReference type="Pfam" id="PF00078">
    <property type="entry name" value="RVT_1"/>
    <property type="match status" value="1"/>
</dbReference>
<comment type="caution">
    <text evidence="2">The sequence shown here is derived from an EMBL/GenBank/DDBJ whole genome shotgun (WGS) entry which is preliminary data.</text>
</comment>
<dbReference type="PANTHER" id="PTHR33116">
    <property type="entry name" value="REVERSE TRANSCRIPTASE ZINC-BINDING DOMAIN-CONTAINING PROTEIN-RELATED-RELATED"/>
    <property type="match status" value="1"/>
</dbReference>
<accession>A0AAW2PLH0</accession>
<dbReference type="InterPro" id="IPR043502">
    <property type="entry name" value="DNA/RNA_pol_sf"/>
</dbReference>
<sequence length="256" mass="29187">MSTCAKSLTRFHGHFTPESSTVALNGSLHGFFPGKKSLKQGEPMSPALFLLCMEFFSLLIKRKTTNFDFNFHLKCEKLKISYFLFADDLMLFSRGDLPSIHILMEYLQEFGDILGLSINTSKSSIFTEGIQDDELDRIFARTKFARGAMPVLYLDISLVVKQLSVMDYSPLVDQIASCIGKWTAKSLSFAGQLKLIHLVMQGVECFWLQVFPLPATVTEKIHQLCRVFLWNFKRSPVAWEEIFHLKEDGGLGIWHM</sequence>
<gene>
    <name evidence="2" type="ORF">Sradi_4038200</name>
</gene>
<feature type="domain" description="Reverse transcriptase" evidence="1">
    <location>
        <begin position="1"/>
        <end position="158"/>
    </location>
</feature>
<dbReference type="InterPro" id="IPR000477">
    <property type="entry name" value="RT_dom"/>
</dbReference>
<dbReference type="EMBL" id="JACGWJ010000017">
    <property type="protein sequence ID" value="KAL0355913.1"/>
    <property type="molecule type" value="Genomic_DNA"/>
</dbReference>